<feature type="compositionally biased region" description="Polar residues" evidence="1">
    <location>
        <begin position="129"/>
        <end position="172"/>
    </location>
</feature>
<comment type="caution">
    <text evidence="2">The sequence shown here is derived from an EMBL/GenBank/DDBJ whole genome shotgun (WGS) entry which is preliminary data.</text>
</comment>
<dbReference type="Proteomes" id="UP000734854">
    <property type="component" value="Unassembled WGS sequence"/>
</dbReference>
<keyword evidence="3" id="KW-1185">Reference proteome</keyword>
<feature type="compositionally biased region" description="Basic residues" evidence="1">
    <location>
        <begin position="302"/>
        <end position="312"/>
    </location>
</feature>
<name>A0A8J5C514_ZINOF</name>
<proteinExistence type="predicted"/>
<reference evidence="2 3" key="1">
    <citation type="submission" date="2020-08" db="EMBL/GenBank/DDBJ databases">
        <title>Plant Genome Project.</title>
        <authorList>
            <person name="Zhang R.-G."/>
        </authorList>
    </citation>
    <scope>NUCLEOTIDE SEQUENCE [LARGE SCALE GENOMIC DNA]</scope>
    <source>
        <tissue evidence="2">Rhizome</tissue>
    </source>
</reference>
<dbReference type="AlphaFoldDB" id="A0A8J5C514"/>
<evidence type="ECO:0000256" key="1">
    <source>
        <dbReference type="SAM" id="MobiDB-lite"/>
    </source>
</evidence>
<sequence length="608" mass="68217">MAGDAERMAALKRAYADVILNTAKESAIRILAAERRTLQWKQSSSLVKEDSVALILRLKALMDSRIKETESVNLSQATRIRELEVQLREANHTIRRLNSKLQKVSSELENQKSDKSESLQGKDTDDRIISQTNNPDEAASSQETVPHSTYAKYSNQKEPTKDSTASDDSTGTPDLVSLILRNKEPEPFRNGCTQRIRALERNVLTDRDLPAERHALNSNVKQEAAICENELDEKYWLGDPILAAEMLIEVAKSLDSEEAQQGNKSEINQKGKFSSWRSPSEEAQQGNKSKINQKGKFSGWRSPRRRRARKLLTKSCSTSHETEDHEQPDISNTKIAGKTGMPMTCERQGQRNADTTCSDEASVENKITSVDRNMKLNEFPDHVIPAILNTGRIMTRRSMKLHNVNSSNAGQVSIENDQVALTTHDCEEGYPLDGAIKEDAIECETMLKTPDHTITGYSDTLVLKGNDQKIDTPSTDFCSKDEEPCKSSRLPAEVGNDRIVKYTFKRTRKRGSPDNKNKDIYLEGNKKLRKADKESALHEKPDKIMESTRDSRRLAQVARQVHISFQAIGMKHYQVVSPVLTPVYSIAANSALRPANAAERSLNRNCPE</sequence>
<feature type="compositionally biased region" description="Basic and acidic residues" evidence="1">
    <location>
        <begin position="109"/>
        <end position="128"/>
    </location>
</feature>
<organism evidence="2 3">
    <name type="scientific">Zingiber officinale</name>
    <name type="common">Ginger</name>
    <name type="synonym">Amomum zingiber</name>
    <dbReference type="NCBI Taxonomy" id="94328"/>
    <lineage>
        <taxon>Eukaryota</taxon>
        <taxon>Viridiplantae</taxon>
        <taxon>Streptophyta</taxon>
        <taxon>Embryophyta</taxon>
        <taxon>Tracheophyta</taxon>
        <taxon>Spermatophyta</taxon>
        <taxon>Magnoliopsida</taxon>
        <taxon>Liliopsida</taxon>
        <taxon>Zingiberales</taxon>
        <taxon>Zingiberaceae</taxon>
        <taxon>Zingiber</taxon>
    </lineage>
</organism>
<evidence type="ECO:0000313" key="3">
    <source>
        <dbReference type="Proteomes" id="UP000734854"/>
    </source>
</evidence>
<feature type="compositionally biased region" description="Polar residues" evidence="1">
    <location>
        <begin position="259"/>
        <end position="292"/>
    </location>
</feature>
<dbReference type="PANTHER" id="PTHR34778">
    <property type="entry name" value="OS02G0580700 PROTEIN"/>
    <property type="match status" value="1"/>
</dbReference>
<feature type="region of interest" description="Disordered" evidence="1">
    <location>
        <begin position="103"/>
        <end position="173"/>
    </location>
</feature>
<evidence type="ECO:0000313" key="2">
    <source>
        <dbReference type="EMBL" id="KAG6472903.1"/>
    </source>
</evidence>
<accession>A0A8J5C514</accession>
<feature type="region of interest" description="Disordered" evidence="1">
    <location>
        <begin position="257"/>
        <end position="355"/>
    </location>
</feature>
<dbReference type="PANTHER" id="PTHR34778:SF2">
    <property type="entry name" value="OS02G0580700 PROTEIN"/>
    <property type="match status" value="1"/>
</dbReference>
<gene>
    <name evidence="2" type="ORF">ZIOFF_070381</name>
</gene>
<dbReference type="EMBL" id="JACMSC010000020">
    <property type="protein sequence ID" value="KAG6472903.1"/>
    <property type="molecule type" value="Genomic_DNA"/>
</dbReference>
<protein>
    <submittedName>
        <fullName evidence="2">Uncharacterized protein</fullName>
    </submittedName>
</protein>